<dbReference type="AlphaFoldDB" id="A0A7S4GE16"/>
<protein>
    <submittedName>
        <fullName evidence="1">Uncharacterized protein</fullName>
    </submittedName>
</protein>
<organism evidence="1">
    <name type="scientific">Eutreptiella gymnastica</name>
    <dbReference type="NCBI Taxonomy" id="73025"/>
    <lineage>
        <taxon>Eukaryota</taxon>
        <taxon>Discoba</taxon>
        <taxon>Euglenozoa</taxon>
        <taxon>Euglenida</taxon>
        <taxon>Spirocuta</taxon>
        <taxon>Euglenophyceae</taxon>
        <taxon>Eutreptiales</taxon>
        <taxon>Eutreptiaceae</taxon>
        <taxon>Eutreptiella</taxon>
    </lineage>
</organism>
<reference evidence="1" key="1">
    <citation type="submission" date="2021-01" db="EMBL/GenBank/DDBJ databases">
        <authorList>
            <person name="Corre E."/>
            <person name="Pelletier E."/>
            <person name="Niang G."/>
            <person name="Scheremetjew M."/>
            <person name="Finn R."/>
            <person name="Kale V."/>
            <person name="Holt S."/>
            <person name="Cochrane G."/>
            <person name="Meng A."/>
            <person name="Brown T."/>
            <person name="Cohen L."/>
        </authorList>
    </citation>
    <scope>NUCLEOTIDE SEQUENCE</scope>
    <source>
        <strain evidence="1">CCMP1594</strain>
    </source>
</reference>
<sequence length="284" mass="30666">MGAAASTEVTPMTACDLAGEWLPIRAAEWKNRNIGSHAARARMPWTKVAYQANGTGEGWVGDVHVQYELMPLAPGHYSAKARIPALFWSANDGNLTVLGDGTLEARYPSNGIVEYWRRADGRTTVAAGAGRAMSTSSYGEERRIKVVFRRVDGLGIAWHWGLAVGDSIYEVGGSMAVIGPRGVVCATGPVVSDALNGTRLGQFDGYVEHIDAAGPRTSTCTDADIEAFATEWCHRHPTYNALGPNCQTFTEDLYIFLTGQNLGFAKFADLQRGPEASARAVWLR</sequence>
<name>A0A7S4GE16_9EUGL</name>
<accession>A0A7S4GE16</accession>
<proteinExistence type="predicted"/>
<dbReference type="EMBL" id="HBJA01131581">
    <property type="protein sequence ID" value="CAE0833915.1"/>
    <property type="molecule type" value="Transcribed_RNA"/>
</dbReference>
<evidence type="ECO:0000313" key="1">
    <source>
        <dbReference type="EMBL" id="CAE0833915.1"/>
    </source>
</evidence>
<gene>
    <name evidence="1" type="ORF">EGYM00163_LOCUS45211</name>
</gene>